<proteinExistence type="predicted"/>
<dbReference type="SMART" id="SM00382">
    <property type="entry name" value="AAA"/>
    <property type="match status" value="1"/>
</dbReference>
<organism evidence="4 5">
    <name type="scientific">Nakamurella multipartita (strain ATCC 700099 / DSM 44233 / CIP 104796 / JCM 9543 / NBRC 105858 / Y-104)</name>
    <name type="common">Microsphaera multipartita</name>
    <dbReference type="NCBI Taxonomy" id="479431"/>
    <lineage>
        <taxon>Bacteria</taxon>
        <taxon>Bacillati</taxon>
        <taxon>Actinomycetota</taxon>
        <taxon>Actinomycetes</taxon>
        <taxon>Nakamurellales</taxon>
        <taxon>Nakamurellaceae</taxon>
        <taxon>Nakamurella</taxon>
    </lineage>
</organism>
<dbReference type="Proteomes" id="UP000002218">
    <property type="component" value="Chromosome"/>
</dbReference>
<dbReference type="AlphaFoldDB" id="C8X7C4"/>
<dbReference type="InterPro" id="IPR027417">
    <property type="entry name" value="P-loop_NTPase"/>
</dbReference>
<dbReference type="CDD" id="cd03230">
    <property type="entry name" value="ABC_DR_subfamily_A"/>
    <property type="match status" value="1"/>
</dbReference>
<dbReference type="InterPro" id="IPR003593">
    <property type="entry name" value="AAA+_ATPase"/>
</dbReference>
<evidence type="ECO:0000256" key="1">
    <source>
        <dbReference type="ARBA" id="ARBA00022741"/>
    </source>
</evidence>
<dbReference type="InterPro" id="IPR003439">
    <property type="entry name" value="ABC_transporter-like_ATP-bd"/>
</dbReference>
<evidence type="ECO:0000256" key="2">
    <source>
        <dbReference type="ARBA" id="ARBA00022840"/>
    </source>
</evidence>
<sequence>MADAITVTELVVRRGKATVLDGLTCRIAAGRITGLLGPSGAGKTTLIRAVVGVQVVRAGTVTVLGRPAGTPALRDKIGYVSQSPSIYLDLTVAENTNYFAAVAGVDRSAARAAIEQVGLAEAAGQLAGNLSGGQQSRASLACAIVGDPPVLVLDEPTVGLDPVLREELWDFFAQRARDGVSVLVSSHVMDEANRCDTLLLMRAGELLADETPAAIKQRAGTDDMDRAFLNLIRAGAAR</sequence>
<evidence type="ECO:0000313" key="4">
    <source>
        <dbReference type="EMBL" id="ACV76993.1"/>
    </source>
</evidence>
<dbReference type="eggNOG" id="COG1131">
    <property type="taxonomic scope" value="Bacteria"/>
</dbReference>
<dbReference type="InParanoid" id="C8X7C4"/>
<dbReference type="PANTHER" id="PTHR43038:SF3">
    <property type="entry name" value="ABC TRANSPORTER G FAMILY MEMBER 20 ISOFORM X1"/>
    <property type="match status" value="1"/>
</dbReference>
<dbReference type="KEGG" id="nml:Namu_0578"/>
<feature type="domain" description="ABC transporter" evidence="3">
    <location>
        <begin position="5"/>
        <end position="228"/>
    </location>
</feature>
<dbReference type="SUPFAM" id="SSF52540">
    <property type="entry name" value="P-loop containing nucleoside triphosphate hydrolases"/>
    <property type="match status" value="1"/>
</dbReference>
<dbReference type="Gene3D" id="3.40.50.300">
    <property type="entry name" value="P-loop containing nucleotide triphosphate hydrolases"/>
    <property type="match status" value="1"/>
</dbReference>
<dbReference type="RefSeq" id="WP_015745910.1">
    <property type="nucleotide sequence ID" value="NC_013235.1"/>
</dbReference>
<dbReference type="OrthoDB" id="9804819at2"/>
<accession>C8X7C4</accession>
<dbReference type="PANTHER" id="PTHR43038">
    <property type="entry name" value="ATP-BINDING CASSETTE, SUB-FAMILY H, MEMBER 1"/>
    <property type="match status" value="1"/>
</dbReference>
<dbReference type="FunCoup" id="C8X7C4">
    <property type="interactions" value="5"/>
</dbReference>
<dbReference type="HOGENOM" id="CLU_000604_1_2_11"/>
<reference evidence="4 5" key="2">
    <citation type="journal article" date="2010" name="Stand. Genomic Sci.">
        <title>Complete genome sequence of Nakamurella multipartita type strain (Y-104).</title>
        <authorList>
            <person name="Tice H."/>
            <person name="Mayilraj S."/>
            <person name="Sims D."/>
            <person name="Lapidus A."/>
            <person name="Nolan M."/>
            <person name="Lucas S."/>
            <person name="Glavina Del Rio T."/>
            <person name="Copeland A."/>
            <person name="Cheng J.F."/>
            <person name="Meincke L."/>
            <person name="Bruce D."/>
            <person name="Goodwin L."/>
            <person name="Pitluck S."/>
            <person name="Ivanova N."/>
            <person name="Mavromatis K."/>
            <person name="Ovchinnikova G."/>
            <person name="Pati A."/>
            <person name="Chen A."/>
            <person name="Palaniappan K."/>
            <person name="Land M."/>
            <person name="Hauser L."/>
            <person name="Chang Y.J."/>
            <person name="Jeffries C.D."/>
            <person name="Detter J.C."/>
            <person name="Brettin T."/>
            <person name="Rohde M."/>
            <person name="Goker M."/>
            <person name="Bristow J."/>
            <person name="Eisen J.A."/>
            <person name="Markowitz V."/>
            <person name="Hugenholtz P."/>
            <person name="Kyrpides N.C."/>
            <person name="Klenk H.P."/>
            <person name="Chen F."/>
        </authorList>
    </citation>
    <scope>NUCLEOTIDE SEQUENCE [LARGE SCALE GENOMIC DNA]</scope>
    <source>
        <strain evidence="5">ATCC 700099 / DSM 44233 / CIP 104796 / JCM 9543 / NBRC 105858 / Y-104</strain>
    </source>
</reference>
<gene>
    <name evidence="4" type="ordered locus">Namu_0578</name>
</gene>
<dbReference type="InterPro" id="IPR017871">
    <property type="entry name" value="ABC_transporter-like_CS"/>
</dbReference>
<dbReference type="GO" id="GO:0005524">
    <property type="term" value="F:ATP binding"/>
    <property type="evidence" value="ECO:0007669"/>
    <property type="project" value="UniProtKB-KW"/>
</dbReference>
<keyword evidence="1" id="KW-0547">Nucleotide-binding</keyword>
<dbReference type="GO" id="GO:0016887">
    <property type="term" value="F:ATP hydrolysis activity"/>
    <property type="evidence" value="ECO:0007669"/>
    <property type="project" value="InterPro"/>
</dbReference>
<keyword evidence="2" id="KW-0067">ATP-binding</keyword>
<dbReference type="EMBL" id="CP001737">
    <property type="protein sequence ID" value="ACV76993.1"/>
    <property type="molecule type" value="Genomic_DNA"/>
</dbReference>
<dbReference type="STRING" id="479431.Namu_0578"/>
<dbReference type="PROSITE" id="PS50893">
    <property type="entry name" value="ABC_TRANSPORTER_2"/>
    <property type="match status" value="1"/>
</dbReference>
<evidence type="ECO:0000313" key="5">
    <source>
        <dbReference type="Proteomes" id="UP000002218"/>
    </source>
</evidence>
<dbReference type="Pfam" id="PF00005">
    <property type="entry name" value="ABC_tran"/>
    <property type="match status" value="1"/>
</dbReference>
<evidence type="ECO:0000259" key="3">
    <source>
        <dbReference type="PROSITE" id="PS50893"/>
    </source>
</evidence>
<name>C8X7C4_NAKMY</name>
<dbReference type="PROSITE" id="PS00211">
    <property type="entry name" value="ABC_TRANSPORTER_1"/>
    <property type="match status" value="1"/>
</dbReference>
<protein>
    <submittedName>
        <fullName evidence="4">ABC transporter related</fullName>
    </submittedName>
</protein>
<reference evidence="5" key="1">
    <citation type="submission" date="2009-09" db="EMBL/GenBank/DDBJ databases">
        <title>The complete genome of Nakamurella multipartita DSM 44233.</title>
        <authorList>
            <consortium name="US DOE Joint Genome Institute (JGI-PGF)"/>
            <person name="Lucas S."/>
            <person name="Copeland A."/>
            <person name="Lapidus A."/>
            <person name="Glavina del Rio T."/>
            <person name="Dalin E."/>
            <person name="Tice H."/>
            <person name="Bruce D."/>
            <person name="Goodwin L."/>
            <person name="Pitluck S."/>
            <person name="Kyrpides N."/>
            <person name="Mavromatis K."/>
            <person name="Ivanova N."/>
            <person name="Ovchinnikova G."/>
            <person name="Sims D."/>
            <person name="Meincke L."/>
            <person name="Brettin T."/>
            <person name="Detter J.C."/>
            <person name="Han C."/>
            <person name="Larimer F."/>
            <person name="Land M."/>
            <person name="Hauser L."/>
            <person name="Markowitz V."/>
            <person name="Cheng J.-F."/>
            <person name="Hugenholtz P."/>
            <person name="Woyke T."/>
            <person name="Wu D."/>
            <person name="Klenk H.-P."/>
            <person name="Eisen J.A."/>
        </authorList>
    </citation>
    <scope>NUCLEOTIDE SEQUENCE [LARGE SCALE GENOMIC DNA]</scope>
    <source>
        <strain evidence="5">ATCC 700099 / DSM 44233 / CIP 104796 / JCM 9543 / NBRC 105858 / Y-104</strain>
    </source>
</reference>
<keyword evidence="5" id="KW-1185">Reference proteome</keyword>